<dbReference type="Proteomes" id="UP000886808">
    <property type="component" value="Unassembled WGS sequence"/>
</dbReference>
<evidence type="ECO:0000313" key="3">
    <source>
        <dbReference type="Proteomes" id="UP000886808"/>
    </source>
</evidence>
<organism evidence="2 3">
    <name type="scientific">Candidatus Butyricicoccus avistercoris</name>
    <dbReference type="NCBI Taxonomy" id="2838518"/>
    <lineage>
        <taxon>Bacteria</taxon>
        <taxon>Bacillati</taxon>
        <taxon>Bacillota</taxon>
        <taxon>Clostridia</taxon>
        <taxon>Eubacteriales</taxon>
        <taxon>Butyricicoccaceae</taxon>
        <taxon>Butyricicoccus</taxon>
    </lineage>
</organism>
<keyword evidence="1" id="KW-1133">Transmembrane helix</keyword>
<accession>A0A9D1PJX5</accession>
<proteinExistence type="predicted"/>
<reference evidence="2" key="1">
    <citation type="journal article" date="2021" name="PeerJ">
        <title>Extensive microbial diversity within the chicken gut microbiome revealed by metagenomics and culture.</title>
        <authorList>
            <person name="Gilroy R."/>
            <person name="Ravi A."/>
            <person name="Getino M."/>
            <person name="Pursley I."/>
            <person name="Horton D.L."/>
            <person name="Alikhan N.F."/>
            <person name="Baker D."/>
            <person name="Gharbi K."/>
            <person name="Hall N."/>
            <person name="Watson M."/>
            <person name="Adriaenssens E.M."/>
            <person name="Foster-Nyarko E."/>
            <person name="Jarju S."/>
            <person name="Secka A."/>
            <person name="Antonio M."/>
            <person name="Oren A."/>
            <person name="Chaudhuri R.R."/>
            <person name="La Ragione R."/>
            <person name="Hildebrand F."/>
            <person name="Pallen M.J."/>
        </authorList>
    </citation>
    <scope>NUCLEOTIDE SEQUENCE</scope>
    <source>
        <strain evidence="2">CHK193-4272</strain>
    </source>
</reference>
<evidence type="ECO:0000256" key="1">
    <source>
        <dbReference type="SAM" id="Phobius"/>
    </source>
</evidence>
<keyword evidence="1" id="KW-0472">Membrane</keyword>
<evidence type="ECO:0000313" key="2">
    <source>
        <dbReference type="EMBL" id="HIV62467.1"/>
    </source>
</evidence>
<feature type="transmembrane region" description="Helical" evidence="1">
    <location>
        <begin position="69"/>
        <end position="88"/>
    </location>
</feature>
<dbReference type="AlphaFoldDB" id="A0A9D1PJX5"/>
<dbReference type="EMBL" id="DXIE01000035">
    <property type="protein sequence ID" value="HIV62467.1"/>
    <property type="molecule type" value="Genomic_DNA"/>
</dbReference>
<sequence length="91" mass="10804">MKKTEIITRETITRYAQDTSDAFTSLIKFMLARAKDFSVLDFALFKLCLVSFGLYIGSKFAEFFKKFRIVILISFIISYAYMLWRIFIRED</sequence>
<protein>
    <submittedName>
        <fullName evidence="2">Uncharacterized protein</fullName>
    </submittedName>
</protein>
<reference evidence="2" key="2">
    <citation type="submission" date="2021-04" db="EMBL/GenBank/DDBJ databases">
        <authorList>
            <person name="Gilroy R."/>
        </authorList>
    </citation>
    <scope>NUCLEOTIDE SEQUENCE</scope>
    <source>
        <strain evidence="2">CHK193-4272</strain>
    </source>
</reference>
<feature type="transmembrane region" description="Helical" evidence="1">
    <location>
        <begin position="37"/>
        <end position="57"/>
    </location>
</feature>
<gene>
    <name evidence="2" type="ORF">H9746_06480</name>
</gene>
<name>A0A9D1PJX5_9FIRM</name>
<comment type="caution">
    <text evidence="2">The sequence shown here is derived from an EMBL/GenBank/DDBJ whole genome shotgun (WGS) entry which is preliminary data.</text>
</comment>
<keyword evidence="1" id="KW-0812">Transmembrane</keyword>